<organism evidence="9 10">
    <name type="scientific">Virgibacillus necropolis</name>
    <dbReference type="NCBI Taxonomy" id="163877"/>
    <lineage>
        <taxon>Bacteria</taxon>
        <taxon>Bacillati</taxon>
        <taxon>Bacillota</taxon>
        <taxon>Bacilli</taxon>
        <taxon>Bacillales</taxon>
        <taxon>Bacillaceae</taxon>
        <taxon>Virgibacillus</taxon>
    </lineage>
</organism>
<dbReference type="GO" id="GO:0009847">
    <property type="term" value="P:spore germination"/>
    <property type="evidence" value="ECO:0007669"/>
    <property type="project" value="InterPro"/>
</dbReference>
<feature type="transmembrane region" description="Helical" evidence="8">
    <location>
        <begin position="114"/>
        <end position="135"/>
    </location>
</feature>
<accession>A0A221ME46</accession>
<feature type="transmembrane region" description="Helical" evidence="8">
    <location>
        <begin position="71"/>
        <end position="94"/>
    </location>
</feature>
<keyword evidence="6 8" id="KW-1133">Transmembrane helix</keyword>
<evidence type="ECO:0000256" key="2">
    <source>
        <dbReference type="ARBA" id="ARBA00007998"/>
    </source>
</evidence>
<keyword evidence="10" id="KW-1185">Reference proteome</keyword>
<evidence type="ECO:0000256" key="1">
    <source>
        <dbReference type="ARBA" id="ARBA00004141"/>
    </source>
</evidence>
<feature type="transmembrane region" description="Helical" evidence="8">
    <location>
        <begin position="12"/>
        <end position="34"/>
    </location>
</feature>
<dbReference type="PANTHER" id="PTHR34975">
    <property type="entry name" value="SPORE GERMINATION PROTEIN A2"/>
    <property type="match status" value="1"/>
</dbReference>
<proteinExistence type="inferred from homology"/>
<dbReference type="EMBL" id="CP022437">
    <property type="protein sequence ID" value="ASN05946.1"/>
    <property type="molecule type" value="Genomic_DNA"/>
</dbReference>
<keyword evidence="5 8" id="KW-0812">Transmembrane</keyword>
<feature type="transmembrane region" description="Helical" evidence="8">
    <location>
        <begin position="272"/>
        <end position="294"/>
    </location>
</feature>
<feature type="transmembrane region" description="Helical" evidence="8">
    <location>
        <begin position="156"/>
        <end position="177"/>
    </location>
</feature>
<sequence>MEQTSGKIGIREYIAIVLLTIGTKLADDLPAILYSSLYNAAWMTPIISGVISILPLYLLLKTMMYYKEKSLLEIIVHLFGNYIGFVIIFILWIVGTAAIVIDSAIYTDIIGTMYFTRTPTIVIYAILIGVCVYAAKHGLEQIGSVAKAVLPYIKASLFFALILTMIEGNFAFLFPVLGPGGWEVIKESSIRLSIYGDILYLSLLTPYIRKTKDFTKGTWIAFVILIVELTIAILAYVLLFDYNTAHLLNYPYHEVIRYISIGFLANMETLFFPFWLIATFIRFAVYLYINGLLFGRLFRIKDFEHMIPSLATLFLFLGLILENESIALSELRDHLLFVVTPIFFGLPCMLWILAKFKGDYKNEKT</sequence>
<evidence type="ECO:0000313" key="10">
    <source>
        <dbReference type="Proteomes" id="UP000204391"/>
    </source>
</evidence>
<reference evidence="9 10" key="1">
    <citation type="journal article" date="2003" name="Int. J. Syst. Evol. Microbiol.">
        <title>Virgibacillus carmonensis sp. nov., Virgibacillus necropolis sp. nov. and Virgibacillus picturae sp. nov., three novel species isolated from deteriorated mural paintings, transfer of the species of the genus salibacillus to Virgibacillus, as Virgibacillus marismortui comb. nov. and Virgibacillus salexigens comb. nov., and emended description of the genus Virgibacillus.</title>
        <authorList>
            <person name="Heyrman J."/>
            <person name="Logan N.A."/>
            <person name="Busse H.J."/>
            <person name="Balcaen A."/>
            <person name="Lebbe L."/>
            <person name="Rodriguez-Diaz M."/>
            <person name="Swings J."/>
            <person name="De Vos P."/>
        </authorList>
    </citation>
    <scope>NUCLEOTIDE SEQUENCE [LARGE SCALE GENOMIC DNA]</scope>
    <source>
        <strain evidence="9 10">LMG 19488</strain>
    </source>
</reference>
<dbReference type="AlphaFoldDB" id="A0A221ME46"/>
<keyword evidence="3" id="KW-0813">Transport</keyword>
<evidence type="ECO:0000313" key="9">
    <source>
        <dbReference type="EMBL" id="ASN05946.1"/>
    </source>
</evidence>
<evidence type="ECO:0000256" key="6">
    <source>
        <dbReference type="ARBA" id="ARBA00022989"/>
    </source>
</evidence>
<dbReference type="GO" id="GO:0016020">
    <property type="term" value="C:membrane"/>
    <property type="evidence" value="ECO:0007669"/>
    <property type="project" value="UniProtKB-SubCell"/>
</dbReference>
<feature type="transmembrane region" description="Helical" evidence="8">
    <location>
        <begin position="306"/>
        <end position="323"/>
    </location>
</feature>
<evidence type="ECO:0000256" key="5">
    <source>
        <dbReference type="ARBA" id="ARBA00022692"/>
    </source>
</evidence>
<gene>
    <name evidence="9" type="ORF">CFK40_13440</name>
</gene>
<dbReference type="NCBIfam" id="TIGR00912">
    <property type="entry name" value="2A0309"/>
    <property type="match status" value="1"/>
</dbReference>
<feature type="transmembrane region" description="Helical" evidence="8">
    <location>
        <begin position="335"/>
        <end position="354"/>
    </location>
</feature>
<dbReference type="PANTHER" id="PTHR34975:SF2">
    <property type="entry name" value="SPORE GERMINATION PROTEIN A2"/>
    <property type="match status" value="1"/>
</dbReference>
<dbReference type="RefSeq" id="WP_089532793.1">
    <property type="nucleotide sequence ID" value="NZ_CP022437.1"/>
</dbReference>
<protein>
    <submittedName>
        <fullName evidence="9">Uncharacterized protein</fullName>
    </submittedName>
</protein>
<dbReference type="InterPro" id="IPR004761">
    <property type="entry name" value="Spore_GerAB"/>
</dbReference>
<feature type="transmembrane region" description="Helical" evidence="8">
    <location>
        <begin position="40"/>
        <end position="59"/>
    </location>
</feature>
<dbReference type="OrthoDB" id="2081904at2"/>
<evidence type="ECO:0000256" key="4">
    <source>
        <dbReference type="ARBA" id="ARBA00022544"/>
    </source>
</evidence>
<comment type="subcellular location">
    <subcellularLocation>
        <location evidence="1">Membrane</location>
        <topology evidence="1">Multi-pass membrane protein</topology>
    </subcellularLocation>
</comment>
<evidence type="ECO:0000256" key="7">
    <source>
        <dbReference type="ARBA" id="ARBA00023136"/>
    </source>
</evidence>
<feature type="transmembrane region" description="Helical" evidence="8">
    <location>
        <begin position="219"/>
        <end position="239"/>
    </location>
</feature>
<keyword evidence="7 8" id="KW-0472">Membrane</keyword>
<feature type="transmembrane region" description="Helical" evidence="8">
    <location>
        <begin position="189"/>
        <end position="207"/>
    </location>
</feature>
<evidence type="ECO:0000256" key="3">
    <source>
        <dbReference type="ARBA" id="ARBA00022448"/>
    </source>
</evidence>
<name>A0A221ME46_9BACI</name>
<evidence type="ECO:0000256" key="8">
    <source>
        <dbReference type="SAM" id="Phobius"/>
    </source>
</evidence>
<comment type="similarity">
    <text evidence="2">Belongs to the amino acid-polyamine-organocation (APC) superfamily. Spore germination protein (SGP) (TC 2.A.3.9) family.</text>
</comment>
<keyword evidence="4" id="KW-0309">Germination</keyword>
<dbReference type="KEGG" id="vne:CFK40_13440"/>
<dbReference type="Pfam" id="PF03845">
    <property type="entry name" value="Spore_permease"/>
    <property type="match status" value="1"/>
</dbReference>
<dbReference type="Proteomes" id="UP000204391">
    <property type="component" value="Chromosome"/>
</dbReference>